<evidence type="ECO:0000259" key="15">
    <source>
        <dbReference type="PROSITE" id="PS50109"/>
    </source>
</evidence>
<evidence type="ECO:0000256" key="10">
    <source>
        <dbReference type="ARBA" id="ARBA00022840"/>
    </source>
</evidence>
<evidence type="ECO:0000256" key="2">
    <source>
        <dbReference type="ARBA" id="ARBA00004651"/>
    </source>
</evidence>
<dbReference type="InterPro" id="IPR005467">
    <property type="entry name" value="His_kinase_dom"/>
</dbReference>
<gene>
    <name evidence="17" type="ORF">CLP_3228</name>
</gene>
<dbReference type="CDD" id="cd06225">
    <property type="entry name" value="HAMP"/>
    <property type="match status" value="1"/>
</dbReference>
<evidence type="ECO:0000313" key="17">
    <source>
        <dbReference type="EMBL" id="EEP55906.1"/>
    </source>
</evidence>
<feature type="domain" description="Histidine kinase" evidence="15">
    <location>
        <begin position="164"/>
        <end position="376"/>
    </location>
</feature>
<evidence type="ECO:0000256" key="7">
    <source>
        <dbReference type="ARBA" id="ARBA00022692"/>
    </source>
</evidence>
<dbReference type="SMART" id="SM00304">
    <property type="entry name" value="HAMP"/>
    <property type="match status" value="1"/>
</dbReference>
<keyword evidence="8" id="KW-0547">Nucleotide-binding</keyword>
<dbReference type="EMBL" id="ACOM01000002">
    <property type="protein sequence ID" value="EEP55906.1"/>
    <property type="molecule type" value="Genomic_DNA"/>
</dbReference>
<evidence type="ECO:0000256" key="14">
    <source>
        <dbReference type="SAM" id="Phobius"/>
    </source>
</evidence>
<keyword evidence="11 14" id="KW-1133">Transmembrane helix</keyword>
<evidence type="ECO:0000256" key="9">
    <source>
        <dbReference type="ARBA" id="ARBA00022777"/>
    </source>
</evidence>
<comment type="caution">
    <text evidence="17">The sequence shown here is derived from an EMBL/GenBank/DDBJ whole genome shotgun (WGS) entry which is preliminary data.</text>
</comment>
<dbReference type="HOGENOM" id="CLU_000445_89_3_9"/>
<dbReference type="GO" id="GO:0005886">
    <property type="term" value="C:plasma membrane"/>
    <property type="evidence" value="ECO:0007669"/>
    <property type="project" value="UniProtKB-SubCell"/>
</dbReference>
<accession>C4ID01</accession>
<dbReference type="InterPro" id="IPR004358">
    <property type="entry name" value="Sig_transdc_His_kin-like_C"/>
</dbReference>
<dbReference type="Gene3D" id="3.30.565.10">
    <property type="entry name" value="Histidine kinase-like ATPase, C-terminal domain"/>
    <property type="match status" value="1"/>
</dbReference>
<dbReference type="RefSeq" id="WP_003413843.1">
    <property type="nucleotide sequence ID" value="NZ_ACOM01000002.1"/>
</dbReference>
<keyword evidence="4" id="KW-1003">Cell membrane</keyword>
<dbReference type="GO" id="GO:0005524">
    <property type="term" value="F:ATP binding"/>
    <property type="evidence" value="ECO:0007669"/>
    <property type="project" value="UniProtKB-KW"/>
</dbReference>
<evidence type="ECO:0000256" key="3">
    <source>
        <dbReference type="ARBA" id="ARBA00012438"/>
    </source>
</evidence>
<comment type="subcellular location">
    <subcellularLocation>
        <location evidence="2">Cell membrane</location>
        <topology evidence="2">Multi-pass membrane protein</topology>
    </subcellularLocation>
</comment>
<dbReference type="InterPro" id="IPR003594">
    <property type="entry name" value="HATPase_dom"/>
</dbReference>
<dbReference type="AlphaFoldDB" id="C4ID01"/>
<keyword evidence="6" id="KW-0808">Transferase</keyword>
<name>C4ID01_CLOBU</name>
<keyword evidence="5" id="KW-0597">Phosphoprotein</keyword>
<dbReference type="Pfam" id="PF02518">
    <property type="entry name" value="HATPase_c"/>
    <property type="match status" value="1"/>
</dbReference>
<comment type="catalytic activity">
    <reaction evidence="1">
        <text>ATP + protein L-histidine = ADP + protein N-phospho-L-histidine.</text>
        <dbReference type="EC" id="2.7.13.3"/>
    </reaction>
</comment>
<feature type="transmembrane region" description="Helical" evidence="14">
    <location>
        <begin position="84"/>
        <end position="106"/>
    </location>
</feature>
<reference evidence="17 18" key="1">
    <citation type="submission" date="2009-08" db="EMBL/GenBank/DDBJ databases">
        <authorList>
            <person name="Shrivastava S."/>
            <person name="Brinkac L.B."/>
            <person name="Brown J.L."/>
            <person name="Bruce D.B."/>
            <person name="Detter C."/>
            <person name="Green L.D."/>
            <person name="Munk C.A."/>
            <person name="Rogers Y.C."/>
            <person name="Tapia R."/>
            <person name="Sims D.R."/>
            <person name="Smith L.A."/>
            <person name="Smith T.J."/>
            <person name="Sutton G."/>
            <person name="Brettin T."/>
        </authorList>
    </citation>
    <scope>NUCLEOTIDE SEQUENCE [LARGE SCALE GENOMIC DNA]</scope>
    <source>
        <strain evidence="18">E4 str. BoNT E BL5262</strain>
    </source>
</reference>
<organism evidence="17 18">
    <name type="scientific">Clostridium butyricum E4 str. BoNT E BL5262</name>
    <dbReference type="NCBI Taxonomy" id="632245"/>
    <lineage>
        <taxon>Bacteria</taxon>
        <taxon>Bacillati</taxon>
        <taxon>Bacillota</taxon>
        <taxon>Clostridia</taxon>
        <taxon>Eubacteriales</taxon>
        <taxon>Clostridiaceae</taxon>
        <taxon>Clostridium</taxon>
    </lineage>
</organism>
<evidence type="ECO:0000256" key="13">
    <source>
        <dbReference type="ARBA" id="ARBA00023136"/>
    </source>
</evidence>
<dbReference type="Proteomes" id="UP000003081">
    <property type="component" value="Unassembled WGS sequence"/>
</dbReference>
<dbReference type="PRINTS" id="PR00344">
    <property type="entry name" value="BCTRLSENSOR"/>
</dbReference>
<sequence>MIKIKSLQMKLMLIVSSILIFSGVIITGFSIYNANNGFSQMSYIAEDTTIGIISSKDSNGLDYIPALPVQDAKVIKEQFTCSSIFYLFIIIILGIVIAFIAISKAFKPMKELNKSIMHVDAYNLSMRVNECGNDDEISQLARAFNNMLERLEDVFHMQKNFASSAAHELKTPIAVMKASLQVLGLDEKPKLEDYKENKEVIEQQVEKLRLIVDDLFNLTSGMDIQFKEEIYLKAALDDIKQEFINLGITNDVELILQIGDIVLYGSHNLVYRALFNLIENAIKYNKIGGNITIYTVVNGELEIHIKDTGTGISKEALDNIYTPFYRGNDTRGLCKNGVGLGLSIVKNIIDKHKWIINVDSKLDVGTEFVIKVPKQDFKNLI</sequence>
<evidence type="ECO:0000256" key="8">
    <source>
        <dbReference type="ARBA" id="ARBA00022741"/>
    </source>
</evidence>
<dbReference type="Gene3D" id="1.10.287.130">
    <property type="match status" value="1"/>
</dbReference>
<dbReference type="GO" id="GO:0000155">
    <property type="term" value="F:phosphorelay sensor kinase activity"/>
    <property type="evidence" value="ECO:0007669"/>
    <property type="project" value="InterPro"/>
</dbReference>
<feature type="transmembrane region" description="Helical" evidence="14">
    <location>
        <begin position="12"/>
        <end position="32"/>
    </location>
</feature>
<dbReference type="PROSITE" id="PS50885">
    <property type="entry name" value="HAMP"/>
    <property type="match status" value="1"/>
</dbReference>
<dbReference type="Pfam" id="PF00672">
    <property type="entry name" value="HAMP"/>
    <property type="match status" value="1"/>
</dbReference>
<proteinExistence type="predicted"/>
<keyword evidence="13 14" id="KW-0472">Membrane</keyword>
<protein>
    <recommendedName>
        <fullName evidence="3">histidine kinase</fullName>
        <ecNumber evidence="3">2.7.13.3</ecNumber>
    </recommendedName>
</protein>
<keyword evidence="12" id="KW-0902">Two-component regulatory system</keyword>
<dbReference type="CDD" id="cd00082">
    <property type="entry name" value="HisKA"/>
    <property type="match status" value="1"/>
</dbReference>
<dbReference type="PROSITE" id="PS50109">
    <property type="entry name" value="HIS_KIN"/>
    <property type="match status" value="1"/>
</dbReference>
<keyword evidence="7 14" id="KW-0812">Transmembrane</keyword>
<dbReference type="SUPFAM" id="SSF158472">
    <property type="entry name" value="HAMP domain-like"/>
    <property type="match status" value="1"/>
</dbReference>
<dbReference type="SUPFAM" id="SSF47384">
    <property type="entry name" value="Homodimeric domain of signal transducing histidine kinase"/>
    <property type="match status" value="1"/>
</dbReference>
<evidence type="ECO:0000259" key="16">
    <source>
        <dbReference type="PROSITE" id="PS50885"/>
    </source>
</evidence>
<evidence type="ECO:0000256" key="6">
    <source>
        <dbReference type="ARBA" id="ARBA00022679"/>
    </source>
</evidence>
<evidence type="ECO:0000256" key="4">
    <source>
        <dbReference type="ARBA" id="ARBA00022475"/>
    </source>
</evidence>
<evidence type="ECO:0000256" key="11">
    <source>
        <dbReference type="ARBA" id="ARBA00022989"/>
    </source>
</evidence>
<keyword evidence="10" id="KW-0067">ATP-binding</keyword>
<dbReference type="SMART" id="SM00387">
    <property type="entry name" value="HATPase_c"/>
    <property type="match status" value="1"/>
</dbReference>
<evidence type="ECO:0000313" key="18">
    <source>
        <dbReference type="Proteomes" id="UP000003081"/>
    </source>
</evidence>
<dbReference type="EC" id="2.7.13.3" evidence="3"/>
<keyword evidence="9 17" id="KW-0418">Kinase</keyword>
<dbReference type="InterPro" id="IPR036890">
    <property type="entry name" value="HATPase_C_sf"/>
</dbReference>
<dbReference type="SUPFAM" id="SSF55874">
    <property type="entry name" value="ATPase domain of HSP90 chaperone/DNA topoisomerase II/histidine kinase"/>
    <property type="match status" value="1"/>
</dbReference>
<evidence type="ECO:0000256" key="12">
    <source>
        <dbReference type="ARBA" id="ARBA00023012"/>
    </source>
</evidence>
<keyword evidence="18" id="KW-1185">Reference proteome</keyword>
<dbReference type="PANTHER" id="PTHR45528:SF1">
    <property type="entry name" value="SENSOR HISTIDINE KINASE CPXA"/>
    <property type="match status" value="1"/>
</dbReference>
<dbReference type="InterPro" id="IPR003660">
    <property type="entry name" value="HAMP_dom"/>
</dbReference>
<evidence type="ECO:0000256" key="1">
    <source>
        <dbReference type="ARBA" id="ARBA00000085"/>
    </source>
</evidence>
<dbReference type="CDD" id="cd00075">
    <property type="entry name" value="HATPase"/>
    <property type="match status" value="1"/>
</dbReference>
<dbReference type="eggNOG" id="COG2205">
    <property type="taxonomic scope" value="Bacteria"/>
</dbReference>
<dbReference type="InterPro" id="IPR050398">
    <property type="entry name" value="HssS/ArlS-like"/>
</dbReference>
<feature type="domain" description="HAMP" evidence="16">
    <location>
        <begin position="103"/>
        <end position="156"/>
    </location>
</feature>
<dbReference type="Pfam" id="PF00512">
    <property type="entry name" value="HisKA"/>
    <property type="match status" value="1"/>
</dbReference>
<dbReference type="Gene3D" id="6.10.340.10">
    <property type="match status" value="1"/>
</dbReference>
<dbReference type="PANTHER" id="PTHR45528">
    <property type="entry name" value="SENSOR HISTIDINE KINASE CPXA"/>
    <property type="match status" value="1"/>
</dbReference>
<evidence type="ECO:0000256" key="5">
    <source>
        <dbReference type="ARBA" id="ARBA00022553"/>
    </source>
</evidence>
<dbReference type="InterPro" id="IPR003661">
    <property type="entry name" value="HisK_dim/P_dom"/>
</dbReference>
<dbReference type="InterPro" id="IPR036097">
    <property type="entry name" value="HisK_dim/P_sf"/>
</dbReference>
<dbReference type="SMART" id="SM00388">
    <property type="entry name" value="HisKA"/>
    <property type="match status" value="1"/>
</dbReference>